<feature type="domain" description="Aconitase B swivel" evidence="20">
    <location>
        <begin position="168"/>
        <end position="382"/>
    </location>
</feature>
<feature type="binding site" evidence="18">
    <location>
        <position position="791"/>
    </location>
    <ligand>
        <name>substrate</name>
    </ligand>
</feature>
<evidence type="ECO:0000256" key="2">
    <source>
        <dbReference type="ARBA" id="ARBA00004717"/>
    </source>
</evidence>
<dbReference type="FunFam" id="1.25.40.310:FF:000001">
    <property type="entry name" value="Aconitate hydratase B"/>
    <property type="match status" value="1"/>
</dbReference>
<dbReference type="Gene3D" id="3.40.1060.10">
    <property type="entry name" value="Aconitase, Domain 2"/>
    <property type="match status" value="1"/>
</dbReference>
<comment type="pathway">
    <text evidence="3">Organic acid metabolism; propanoate degradation.</text>
</comment>
<keyword evidence="8 17" id="KW-0004">4Fe-4S</keyword>
<feature type="binding site" evidence="18">
    <location>
        <begin position="244"/>
        <end position="246"/>
    </location>
    <ligand>
        <name>substrate</name>
    </ligand>
</feature>
<comment type="similarity">
    <text evidence="4 16">Belongs to the aconitase/IPM isomerase family.</text>
</comment>
<dbReference type="SUPFAM" id="SSF52016">
    <property type="entry name" value="LeuD/IlvD-like"/>
    <property type="match status" value="1"/>
</dbReference>
<keyword evidence="11" id="KW-0694">RNA-binding</keyword>
<dbReference type="Gene3D" id="3.20.19.10">
    <property type="entry name" value="Aconitase, domain 4"/>
    <property type="match status" value="1"/>
</dbReference>
<dbReference type="Pfam" id="PF00330">
    <property type="entry name" value="Aconitase"/>
    <property type="match status" value="1"/>
</dbReference>
<keyword evidence="13 17" id="KW-0411">Iron-sulfur</keyword>
<evidence type="ECO:0000256" key="10">
    <source>
        <dbReference type="ARBA" id="ARBA00022723"/>
    </source>
</evidence>
<dbReference type="Gene3D" id="1.25.40.310">
    <property type="entry name" value="Aconitate B, HEAT-like domain"/>
    <property type="match status" value="1"/>
</dbReference>
<feature type="binding site" evidence="18">
    <location>
        <begin position="414"/>
        <end position="416"/>
    </location>
    <ligand>
        <name>substrate</name>
    </ligand>
</feature>
<evidence type="ECO:0000256" key="13">
    <source>
        <dbReference type="ARBA" id="ARBA00023014"/>
    </source>
</evidence>
<dbReference type="RefSeq" id="WP_044836850.1">
    <property type="nucleotide sequence ID" value="NZ_CP059733.1"/>
</dbReference>
<dbReference type="GO" id="GO:0019629">
    <property type="term" value="P:propionate catabolic process, 2-methylcitrate cycle"/>
    <property type="evidence" value="ECO:0007669"/>
    <property type="project" value="TreeGrafter"/>
</dbReference>
<evidence type="ECO:0000256" key="3">
    <source>
        <dbReference type="ARBA" id="ARBA00005026"/>
    </source>
</evidence>
<dbReference type="GO" id="GO:0051539">
    <property type="term" value="F:4 iron, 4 sulfur cluster binding"/>
    <property type="evidence" value="ECO:0007669"/>
    <property type="project" value="UniProtKB-KW"/>
</dbReference>
<dbReference type="PROSITE" id="PS01244">
    <property type="entry name" value="ACONITASE_2"/>
    <property type="match status" value="1"/>
</dbReference>
<evidence type="ECO:0000256" key="1">
    <source>
        <dbReference type="ARBA" id="ARBA00000118"/>
    </source>
</evidence>
<organism evidence="22 23">
    <name type="scientific">Thalassomonas viridans</name>
    <dbReference type="NCBI Taxonomy" id="137584"/>
    <lineage>
        <taxon>Bacteria</taxon>
        <taxon>Pseudomonadati</taxon>
        <taxon>Pseudomonadota</taxon>
        <taxon>Gammaproteobacteria</taxon>
        <taxon>Alteromonadales</taxon>
        <taxon>Colwelliaceae</taxon>
        <taxon>Thalassomonas</taxon>
    </lineage>
</organism>
<dbReference type="Proteomes" id="UP000032352">
    <property type="component" value="Chromosome"/>
</dbReference>
<evidence type="ECO:0000256" key="11">
    <source>
        <dbReference type="ARBA" id="ARBA00022884"/>
    </source>
</evidence>
<evidence type="ECO:0000256" key="5">
    <source>
        <dbReference type="ARBA" id="ARBA00012926"/>
    </source>
</evidence>
<keyword evidence="12 17" id="KW-0408">Iron</keyword>
<evidence type="ECO:0000259" key="20">
    <source>
        <dbReference type="Pfam" id="PF06434"/>
    </source>
</evidence>
<dbReference type="Pfam" id="PF06434">
    <property type="entry name" value="Aconitase_2_N"/>
    <property type="match status" value="1"/>
</dbReference>
<dbReference type="KEGG" id="tvd:SG34_003760"/>
<dbReference type="EC" id="4.2.1.99" evidence="6 16"/>
<proteinExistence type="inferred from homology"/>
<evidence type="ECO:0000256" key="4">
    <source>
        <dbReference type="ARBA" id="ARBA00007185"/>
    </source>
</evidence>
<evidence type="ECO:0000313" key="22">
    <source>
        <dbReference type="EMBL" id="WDE06057.1"/>
    </source>
</evidence>
<feature type="binding site" evidence="18">
    <location>
        <position position="796"/>
    </location>
    <ligand>
        <name>substrate</name>
    </ligand>
</feature>
<keyword evidence="14 16" id="KW-0456">Lyase</keyword>
<gene>
    <name evidence="22" type="primary">acnB</name>
    <name evidence="22" type="ORF">SG34_003760</name>
</gene>
<keyword evidence="10 17" id="KW-0479">Metal-binding</keyword>
<dbReference type="GO" id="GO:0006099">
    <property type="term" value="P:tricarboxylic acid cycle"/>
    <property type="evidence" value="ECO:0007669"/>
    <property type="project" value="UniProtKB-KW"/>
</dbReference>
<evidence type="ECO:0000256" key="16">
    <source>
        <dbReference type="PIRNR" id="PIRNR036687"/>
    </source>
</evidence>
<evidence type="ECO:0000259" key="19">
    <source>
        <dbReference type="Pfam" id="PF00330"/>
    </source>
</evidence>
<evidence type="ECO:0000256" key="15">
    <source>
        <dbReference type="ARBA" id="ARBA00023501"/>
    </source>
</evidence>
<evidence type="ECO:0000313" key="23">
    <source>
        <dbReference type="Proteomes" id="UP000032352"/>
    </source>
</evidence>
<reference evidence="22 23" key="1">
    <citation type="journal article" date="2015" name="Genome Announc.">
        <title>Draft Genome Sequences of Marine Isolates of Thalassomonas viridans and Thalassomonas actiniarum.</title>
        <authorList>
            <person name="Olonade I."/>
            <person name="van Zyl L.J."/>
            <person name="Trindade M."/>
        </authorList>
    </citation>
    <scope>NUCLEOTIDE SEQUENCE [LARGE SCALE GENOMIC DNA]</scope>
    <source>
        <strain evidence="22 23">XOM25</strain>
    </source>
</reference>
<feature type="domain" description="Aconitase/3-isopropylmalate dehydratase large subunit alpha/beta/alpha" evidence="19">
    <location>
        <begin position="471"/>
        <end position="818"/>
    </location>
</feature>
<dbReference type="InterPro" id="IPR015931">
    <property type="entry name" value="Acnase/IPM_dHydase_lsu_aba_1/3"/>
</dbReference>
<dbReference type="InterPro" id="IPR004406">
    <property type="entry name" value="Aconitase_B"/>
</dbReference>
<dbReference type="InterPro" id="IPR001030">
    <property type="entry name" value="Acoase/IPM_deHydtase_lsu_aba"/>
</dbReference>
<dbReference type="SUPFAM" id="SSF74778">
    <property type="entry name" value="Aconitase B, N-terminal domain"/>
    <property type="match status" value="1"/>
</dbReference>
<dbReference type="SUPFAM" id="SSF53732">
    <property type="entry name" value="Aconitase iron-sulfur domain"/>
    <property type="match status" value="1"/>
</dbReference>
<dbReference type="AlphaFoldDB" id="A0AAF0C857"/>
<protein>
    <recommendedName>
        <fullName evidence="7 16">Aconitate hydratase B</fullName>
        <ecNumber evidence="5 16">4.2.1.3</ecNumber>
        <ecNumber evidence="6 16">4.2.1.99</ecNumber>
    </recommendedName>
    <alternativeName>
        <fullName evidence="16">2-methylisocitrate dehydratase</fullName>
    </alternativeName>
</protein>
<dbReference type="GO" id="GO:0003730">
    <property type="term" value="F:mRNA 3'-UTR binding"/>
    <property type="evidence" value="ECO:0007669"/>
    <property type="project" value="UniProtKB-ARBA"/>
</dbReference>
<dbReference type="GO" id="GO:0046872">
    <property type="term" value="F:metal ion binding"/>
    <property type="evidence" value="ECO:0007669"/>
    <property type="project" value="UniProtKB-KW"/>
</dbReference>
<dbReference type="InterPro" id="IPR050926">
    <property type="entry name" value="Aconitase/IPM_isomerase"/>
</dbReference>
<dbReference type="InterPro" id="IPR036288">
    <property type="entry name" value="Aconitase_B_HEAT-like_dom_sf"/>
</dbReference>
<dbReference type="Pfam" id="PF11791">
    <property type="entry name" value="Aconitase_B_N"/>
    <property type="match status" value="1"/>
</dbReference>
<dbReference type="CDD" id="cd01576">
    <property type="entry name" value="AcnB_Swivel"/>
    <property type="match status" value="1"/>
</dbReference>
<dbReference type="InterPro" id="IPR036008">
    <property type="entry name" value="Aconitase_4Fe-4S_dom"/>
</dbReference>
<feature type="binding site" evidence="18">
    <location>
        <position position="498"/>
    </location>
    <ligand>
        <name>substrate</name>
    </ligand>
</feature>
<dbReference type="InterPro" id="IPR015932">
    <property type="entry name" value="Aconitase_dom2"/>
</dbReference>
<dbReference type="InterPro" id="IPR015929">
    <property type="entry name" value="Aconitase_B_swivel"/>
</dbReference>
<keyword evidence="9 16" id="KW-0816">Tricarboxylic acid cycle</keyword>
<dbReference type="PROSITE" id="PS00450">
    <property type="entry name" value="ACONITASE_1"/>
    <property type="match status" value="1"/>
</dbReference>
<dbReference type="FunFam" id="3.30.499.10:FF:000001">
    <property type="entry name" value="Aconitate hydratase B"/>
    <property type="match status" value="1"/>
</dbReference>
<dbReference type="InterPro" id="IPR015933">
    <property type="entry name" value="Aconitase_B_HEAT-like_dom"/>
</dbReference>
<feature type="binding site" evidence="17">
    <location>
        <position position="772"/>
    </location>
    <ligand>
        <name>[4Fe-4S] cluster</name>
        <dbReference type="ChEBI" id="CHEBI:49883"/>
    </ligand>
</feature>
<dbReference type="NCBIfam" id="TIGR00117">
    <property type="entry name" value="acnB"/>
    <property type="match status" value="1"/>
</dbReference>
<dbReference type="NCBIfam" id="NF006690">
    <property type="entry name" value="PRK09238.1"/>
    <property type="match status" value="1"/>
</dbReference>
<evidence type="ECO:0000256" key="17">
    <source>
        <dbReference type="PIRSR" id="PIRSR036687-1"/>
    </source>
</evidence>
<dbReference type="FunFam" id="3.30.499.10:FF:000008">
    <property type="entry name" value="Aconitate hydratase B"/>
    <property type="match status" value="1"/>
</dbReference>
<evidence type="ECO:0000256" key="14">
    <source>
        <dbReference type="ARBA" id="ARBA00023239"/>
    </source>
</evidence>
<dbReference type="PANTHER" id="PTHR43160">
    <property type="entry name" value="ACONITATE HYDRATASE B"/>
    <property type="match status" value="1"/>
</dbReference>
<evidence type="ECO:0000256" key="12">
    <source>
        <dbReference type="ARBA" id="ARBA00023004"/>
    </source>
</evidence>
<evidence type="ECO:0000256" key="6">
    <source>
        <dbReference type="ARBA" id="ARBA00013250"/>
    </source>
</evidence>
<dbReference type="InterPro" id="IPR018136">
    <property type="entry name" value="Aconitase_4Fe-4S_BS"/>
</dbReference>
<dbReference type="FunFam" id="3.20.19.10:FF:000004">
    <property type="entry name" value="Aconitate hydratase B"/>
    <property type="match status" value="1"/>
</dbReference>
<feature type="binding site" evidence="17">
    <location>
        <position position="710"/>
    </location>
    <ligand>
        <name>[4Fe-4S] cluster</name>
        <dbReference type="ChEBI" id="CHEBI:49883"/>
    </ligand>
</feature>
<comment type="cofactor">
    <cofactor evidence="17">
        <name>[4Fe-4S] cluster</name>
        <dbReference type="ChEBI" id="CHEBI:49883"/>
    </cofactor>
    <text evidence="17">Binds 1 [4Fe-4S] cluster per subunit.</text>
</comment>
<dbReference type="InterPro" id="IPR015928">
    <property type="entry name" value="Aconitase/3IPM_dehydase_swvl"/>
</dbReference>
<evidence type="ECO:0000256" key="18">
    <source>
        <dbReference type="PIRSR" id="PIRSR036687-2"/>
    </source>
</evidence>
<reference evidence="22 23" key="2">
    <citation type="journal article" date="2022" name="Mar. Drugs">
        <title>Bioassay-Guided Fractionation Leads to the Detection of Cholic Acid Generated by the Rare Thalassomonas sp.</title>
        <authorList>
            <person name="Pheiffer F."/>
            <person name="Schneider Y.K."/>
            <person name="Hansen E.H."/>
            <person name="Andersen J.H."/>
            <person name="Isaksson J."/>
            <person name="Busche T."/>
            <person name="R C."/>
            <person name="Kalinowski J."/>
            <person name="Zyl L.V."/>
            <person name="Trindade M."/>
        </authorList>
    </citation>
    <scope>NUCLEOTIDE SEQUENCE [LARGE SCALE GENOMIC DNA]</scope>
    <source>
        <strain evidence="22 23">XOM25</strain>
    </source>
</reference>
<feature type="domain" description="Aconitase B HEAT-like" evidence="21">
    <location>
        <begin position="4"/>
        <end position="156"/>
    </location>
</feature>
<evidence type="ECO:0000256" key="7">
    <source>
        <dbReference type="ARBA" id="ARBA00019379"/>
    </source>
</evidence>
<dbReference type="EC" id="4.2.1.3" evidence="5 16"/>
<comment type="catalytic activity">
    <reaction evidence="15 16">
        <text>citrate = D-threo-isocitrate</text>
        <dbReference type="Rhea" id="RHEA:10336"/>
        <dbReference type="ChEBI" id="CHEBI:15562"/>
        <dbReference type="ChEBI" id="CHEBI:16947"/>
        <dbReference type="EC" id="4.2.1.3"/>
    </reaction>
</comment>
<sequence>MLQDYRKHVEERAAEGIVPKPLDAEQVAQLVELIKNPPAGEEAFLLELLADRIPPGVDDAAYVKAGFLAAIAKGETSSPILDAARATELLGTMLGGYNIQPMIDLLDDEANAETAAKGLSKTLLMFDAFHDVKEKADAGNAHAKAVLQSWADAEWFLNKPAVAEKITVKVFKVTGETNTDDLSPAPDAWSRPDIPLHAKAMLKIGRDGINPDEDGTVGPIAQIEELQKDGIPLAYVGDVVGTGSSRKSATNSVLWFMGEDIPHVPNKRGGGVCLGGKIAPIFFNTMEDSGALPIELDVQAMNMGDVIDIFPYEGVVKRSGSDEVISTFELNSNVLLDEVRAGGRIPLIIGRGLTGRAREALGLEESEVFQKPVDVADTGKGFTLAQKMVGKACGVEGIRPGQYCEPKMTTVGSQDTTGPMTRDELKDLACLGFSADLTMQSFCHTSAYPKPVDVHTHHTLPDFIMNRGGVSLRPGDGVIHSWLNRMLLPDTVGTGGDSHTRFPLGISFPAGSGLVAFAAATGVMPLDMPESVLVRFKGEMQEGITLRDLVHAIPYYGIKQGLLTVEKAGKINEFSGRVLEIEGLESLTVEQAFELSDASAERSAAGCSIKLSEESVAEYLNSNIVMLKWMISEGYGDVRTIERRIQAMEAWLADPKLMTADSDAEYAHVIEIDLADIKEPIVCCPNDPDDAKLLSEVAGDQVDEVFIGSCMTNIGHFRAAGKLLEKFGGVLSTRMWVAPPTKMDRDQLTEEGYYSTYGKAGVRIETPGCSLCMGNQARVAEKSTVLSTSTRNFPNRLGNGANVYLASAELSAVGAIIGRIPTPAEYQEYAKQIDATAADTYRYLNFHKMEQYTKKADNVIMQVEA</sequence>
<comment type="catalytic activity">
    <reaction evidence="1 16">
        <text>(2S,3R)-3-hydroxybutane-1,2,3-tricarboxylate = 2-methyl-cis-aconitate + H2O</text>
        <dbReference type="Rhea" id="RHEA:17941"/>
        <dbReference type="ChEBI" id="CHEBI:15377"/>
        <dbReference type="ChEBI" id="CHEBI:57429"/>
        <dbReference type="ChEBI" id="CHEBI:57872"/>
        <dbReference type="EC" id="4.2.1.99"/>
    </reaction>
</comment>
<dbReference type="GO" id="GO:0047456">
    <property type="term" value="F:2-methylisocitrate dehydratase activity"/>
    <property type="evidence" value="ECO:0007669"/>
    <property type="project" value="UniProtKB-EC"/>
</dbReference>
<dbReference type="CDD" id="cd01581">
    <property type="entry name" value="AcnB"/>
    <property type="match status" value="1"/>
</dbReference>
<feature type="binding site" evidence="18">
    <location>
        <position position="191"/>
    </location>
    <ligand>
        <name>substrate</name>
    </ligand>
</feature>
<name>A0AAF0C857_9GAMM</name>
<accession>A0AAF0C857</accession>
<dbReference type="GO" id="GO:0003994">
    <property type="term" value="F:aconitate hydratase activity"/>
    <property type="evidence" value="ECO:0007669"/>
    <property type="project" value="UniProtKB-EC"/>
</dbReference>
<dbReference type="PANTHER" id="PTHR43160:SF4">
    <property type="entry name" value="ACONITATE HYDRATASE B"/>
    <property type="match status" value="1"/>
</dbReference>
<evidence type="ECO:0000259" key="21">
    <source>
        <dbReference type="Pfam" id="PF11791"/>
    </source>
</evidence>
<keyword evidence="23" id="KW-1185">Reference proteome</keyword>
<comment type="pathway">
    <text evidence="2 16">Carbohydrate metabolism; tricarboxylic acid cycle; isocitrate from oxaloacetate: step 2/2.</text>
</comment>
<evidence type="ECO:0000256" key="8">
    <source>
        <dbReference type="ARBA" id="ARBA00022485"/>
    </source>
</evidence>
<dbReference type="GO" id="GO:0005829">
    <property type="term" value="C:cytosol"/>
    <property type="evidence" value="ECO:0007669"/>
    <property type="project" value="InterPro"/>
</dbReference>
<feature type="binding site" evidence="17">
    <location>
        <position position="769"/>
    </location>
    <ligand>
        <name>[4Fe-4S] cluster</name>
        <dbReference type="ChEBI" id="CHEBI:49883"/>
    </ligand>
</feature>
<evidence type="ECO:0000256" key="9">
    <source>
        <dbReference type="ARBA" id="ARBA00022532"/>
    </source>
</evidence>
<dbReference type="PIRSF" id="PIRSF036687">
    <property type="entry name" value="AcnB"/>
    <property type="match status" value="1"/>
</dbReference>
<dbReference type="EMBL" id="CP059733">
    <property type="protein sequence ID" value="WDE06057.1"/>
    <property type="molecule type" value="Genomic_DNA"/>
</dbReference>
<dbReference type="Gene3D" id="3.30.499.10">
    <property type="entry name" value="Aconitase, domain 3"/>
    <property type="match status" value="2"/>
</dbReference>